<evidence type="ECO:0000256" key="1">
    <source>
        <dbReference type="SAM" id="MobiDB-lite"/>
    </source>
</evidence>
<comment type="caution">
    <text evidence="2">The sequence shown here is derived from an EMBL/GenBank/DDBJ whole genome shotgun (WGS) entry which is preliminary data.</text>
</comment>
<feature type="compositionally biased region" description="Basic and acidic residues" evidence="1">
    <location>
        <begin position="36"/>
        <end position="47"/>
    </location>
</feature>
<evidence type="ECO:0000313" key="2">
    <source>
        <dbReference type="EMBL" id="KAK2598062.1"/>
    </source>
</evidence>
<protein>
    <submittedName>
        <fullName evidence="2">Uncharacterized protein</fullName>
    </submittedName>
</protein>
<reference evidence="2" key="1">
    <citation type="submission" date="2023-06" db="EMBL/GenBank/DDBJ databases">
        <title>Conoideocrella luteorostrata (Hypocreales: Clavicipitaceae), a potential biocontrol fungus for elongate hemlock scale in United States Christmas tree production areas.</title>
        <authorList>
            <person name="Barrett H."/>
            <person name="Lovett B."/>
            <person name="Macias A.M."/>
            <person name="Stajich J.E."/>
            <person name="Kasson M.T."/>
        </authorList>
    </citation>
    <scope>NUCLEOTIDE SEQUENCE</scope>
    <source>
        <strain evidence="2">ARSEF 14590</strain>
    </source>
</reference>
<dbReference type="Proteomes" id="UP001251528">
    <property type="component" value="Unassembled WGS sequence"/>
</dbReference>
<name>A0AAJ0CR82_9HYPO</name>
<sequence length="212" mass="24937">MEQVREQERAERERLDRNLEINEAIVTAASVTLEMTEQRKKSSKDSSDTTQNEMRGMDEASWAVLEKHCDAVHPHKDKLQNQITQLQTRKLTDTIQSQMIESYMEQVKTSRRFLKRVTNPTTKTVEDVTAKKVLEDYRMCYVVSYNLVGNHPPEEVDYKAICEDYEIDYDTFSMFPGKNVQRLMPHQIAGKQIPFPLMELEKKRDFEMIILR</sequence>
<organism evidence="2 3">
    <name type="scientific">Conoideocrella luteorostrata</name>
    <dbReference type="NCBI Taxonomy" id="1105319"/>
    <lineage>
        <taxon>Eukaryota</taxon>
        <taxon>Fungi</taxon>
        <taxon>Dikarya</taxon>
        <taxon>Ascomycota</taxon>
        <taxon>Pezizomycotina</taxon>
        <taxon>Sordariomycetes</taxon>
        <taxon>Hypocreomycetidae</taxon>
        <taxon>Hypocreales</taxon>
        <taxon>Clavicipitaceae</taxon>
        <taxon>Conoideocrella</taxon>
    </lineage>
</organism>
<dbReference type="EMBL" id="JASWJB010000100">
    <property type="protein sequence ID" value="KAK2598062.1"/>
    <property type="molecule type" value="Genomic_DNA"/>
</dbReference>
<proteinExistence type="predicted"/>
<accession>A0AAJ0CR82</accession>
<feature type="region of interest" description="Disordered" evidence="1">
    <location>
        <begin position="30"/>
        <end position="54"/>
    </location>
</feature>
<dbReference type="AlphaFoldDB" id="A0AAJ0CR82"/>
<gene>
    <name evidence="2" type="ORF">QQS21_005773</name>
</gene>
<evidence type="ECO:0000313" key="3">
    <source>
        <dbReference type="Proteomes" id="UP001251528"/>
    </source>
</evidence>
<keyword evidence="3" id="KW-1185">Reference proteome</keyword>